<dbReference type="InterPro" id="IPR001841">
    <property type="entry name" value="Znf_RING"/>
</dbReference>
<protein>
    <recommendedName>
        <fullName evidence="3">RING-type domain-containing protein</fullName>
    </recommendedName>
</protein>
<keyword evidence="1" id="KW-0862">Zinc</keyword>
<dbReference type="OrthoDB" id="656255at2759"/>
<dbReference type="SUPFAM" id="SSF57850">
    <property type="entry name" value="RING/U-box"/>
    <property type="match status" value="1"/>
</dbReference>
<organism evidence="4 5">
    <name type="scientific">Dichanthelium oligosanthes</name>
    <dbReference type="NCBI Taxonomy" id="888268"/>
    <lineage>
        <taxon>Eukaryota</taxon>
        <taxon>Viridiplantae</taxon>
        <taxon>Streptophyta</taxon>
        <taxon>Embryophyta</taxon>
        <taxon>Tracheophyta</taxon>
        <taxon>Spermatophyta</taxon>
        <taxon>Magnoliopsida</taxon>
        <taxon>Liliopsida</taxon>
        <taxon>Poales</taxon>
        <taxon>Poaceae</taxon>
        <taxon>PACMAD clade</taxon>
        <taxon>Panicoideae</taxon>
        <taxon>Panicodae</taxon>
        <taxon>Paniceae</taxon>
        <taxon>Dichantheliinae</taxon>
        <taxon>Dichanthelium</taxon>
    </lineage>
</organism>
<feature type="region of interest" description="Disordered" evidence="2">
    <location>
        <begin position="1"/>
        <end position="32"/>
    </location>
</feature>
<accession>A0A1E5UQG5</accession>
<dbReference type="Pfam" id="PF13639">
    <property type="entry name" value="zf-RING_2"/>
    <property type="match status" value="1"/>
</dbReference>
<keyword evidence="1" id="KW-0863">Zinc-finger</keyword>
<dbReference type="SMART" id="SM00184">
    <property type="entry name" value="RING"/>
    <property type="match status" value="1"/>
</dbReference>
<evidence type="ECO:0000256" key="1">
    <source>
        <dbReference type="PROSITE-ProRule" id="PRU00175"/>
    </source>
</evidence>
<dbReference type="PANTHER" id="PTHR45676">
    <property type="entry name" value="RING-H2 FINGER PROTEIN ATL51-RELATED"/>
    <property type="match status" value="1"/>
</dbReference>
<reference evidence="4 5" key="1">
    <citation type="submission" date="2016-09" db="EMBL/GenBank/DDBJ databases">
        <title>The draft genome of Dichanthelium oligosanthes: A C3 panicoid grass species.</title>
        <authorList>
            <person name="Studer A.J."/>
            <person name="Schnable J.C."/>
            <person name="Brutnell T.P."/>
        </authorList>
    </citation>
    <scope>NUCLEOTIDE SEQUENCE [LARGE SCALE GENOMIC DNA]</scope>
    <source>
        <strain evidence="5">cv. Kellogg 1175</strain>
        <tissue evidence="4">Leaf</tissue>
    </source>
</reference>
<comment type="caution">
    <text evidence="4">The sequence shown here is derived from an EMBL/GenBank/DDBJ whole genome shotgun (WGS) entry which is preliminary data.</text>
</comment>
<dbReference type="FunFam" id="3.30.40.10:FF:000654">
    <property type="entry name" value="RING-H2 finger protein ATL33"/>
    <property type="match status" value="1"/>
</dbReference>
<dbReference type="Gene3D" id="3.30.40.10">
    <property type="entry name" value="Zinc/RING finger domain, C3HC4 (zinc finger)"/>
    <property type="match status" value="1"/>
</dbReference>
<dbReference type="EMBL" id="LWDX02067914">
    <property type="protein sequence ID" value="OEL15094.1"/>
    <property type="molecule type" value="Genomic_DNA"/>
</dbReference>
<gene>
    <name evidence="4" type="ORF">BAE44_0023887</name>
</gene>
<dbReference type="PROSITE" id="PS50089">
    <property type="entry name" value="ZF_RING_2"/>
    <property type="match status" value="1"/>
</dbReference>
<dbReference type="InterPro" id="IPR013083">
    <property type="entry name" value="Znf_RING/FYVE/PHD"/>
</dbReference>
<dbReference type="GO" id="GO:0016567">
    <property type="term" value="P:protein ubiquitination"/>
    <property type="evidence" value="ECO:0007669"/>
    <property type="project" value="UniProtKB-UniPathway"/>
</dbReference>
<evidence type="ECO:0000313" key="4">
    <source>
        <dbReference type="EMBL" id="OEL15094.1"/>
    </source>
</evidence>
<keyword evidence="1" id="KW-0479">Metal-binding</keyword>
<evidence type="ECO:0000259" key="3">
    <source>
        <dbReference type="PROSITE" id="PS50089"/>
    </source>
</evidence>
<evidence type="ECO:0000313" key="5">
    <source>
        <dbReference type="Proteomes" id="UP000095767"/>
    </source>
</evidence>
<feature type="region of interest" description="Disordered" evidence="2">
    <location>
        <begin position="64"/>
        <end position="96"/>
    </location>
</feature>
<keyword evidence="5" id="KW-1185">Reference proteome</keyword>
<evidence type="ECO:0000256" key="2">
    <source>
        <dbReference type="SAM" id="MobiDB-lite"/>
    </source>
</evidence>
<dbReference type="GO" id="GO:0008270">
    <property type="term" value="F:zinc ion binding"/>
    <property type="evidence" value="ECO:0007669"/>
    <property type="project" value="UniProtKB-KW"/>
</dbReference>
<name>A0A1E5UQG5_9POAL</name>
<dbReference type="AlphaFoldDB" id="A0A1E5UQG5"/>
<dbReference type="Proteomes" id="UP000095767">
    <property type="component" value="Unassembled WGS sequence"/>
</dbReference>
<dbReference type="PANTHER" id="PTHR45676:SF120">
    <property type="entry name" value="RING-TYPE E3 UBIQUITIN TRANSFERASE"/>
    <property type="match status" value="1"/>
</dbReference>
<dbReference type="UniPathway" id="UPA00143"/>
<feature type="domain" description="RING-type" evidence="3">
    <location>
        <begin position="124"/>
        <end position="166"/>
    </location>
</feature>
<sequence>MGTGQRDTGAGRGGGKRGGQAEAGKRGSERGGAINNDVHAIAARLLRPCAARFWLRSLKEVQEADRRHVRPQSSDGGGNSSSGDRAQTQPQPPAPTAVAVEMVRSVGPLVCTYRRADGWREAACTVCLAELADGEAVRVLPACTHYFHTECVSEWLRAHHTCPLFHAAAAA</sequence>
<proteinExistence type="predicted"/>